<reference evidence="1" key="1">
    <citation type="submission" date="2018-10" db="EMBL/GenBank/DDBJ databases">
        <title>Effector identification in a new, highly contiguous assembly of the strawberry crown rot pathogen Phytophthora cactorum.</title>
        <authorList>
            <person name="Armitage A.D."/>
            <person name="Nellist C.F."/>
            <person name="Bates H."/>
            <person name="Vickerstaff R.J."/>
            <person name="Harrison R.J."/>
        </authorList>
    </citation>
    <scope>NUCLEOTIDE SEQUENCE</scope>
    <source>
        <strain evidence="1">4040</strain>
    </source>
</reference>
<dbReference type="Proteomes" id="UP000736787">
    <property type="component" value="Unassembled WGS sequence"/>
</dbReference>
<gene>
    <name evidence="1" type="ORF">PC117_g8870</name>
</gene>
<name>A0A8T1DW45_9STRA</name>
<sequence length="267" mass="30531">MAMLDAFGQTNTETKQKASFVADRIGLPISSQQVRILLKSRLGHGNVEQRLKVVLAEFVTDAGNACVLLQGEWDQTTDIVLQTKVQREIFSRATHLDLTGHIPARTSNSMSTLLCQFHVHRYVKRMKNGKQYFAAPSYRDEIESMFKHMLYVPTMENDNQIATARVSTLIQTMSFLPLTLLQRWAASTSSSCEVYSNTTLSSRSWMNIVNVASGLSETGVQLETWSTLFVTRSLLNPWNWQQKLRNFSLKFRYYVHFQRHLDQQGAD</sequence>
<evidence type="ECO:0000313" key="2">
    <source>
        <dbReference type="Proteomes" id="UP000736787"/>
    </source>
</evidence>
<proteinExistence type="predicted"/>
<evidence type="ECO:0000313" key="1">
    <source>
        <dbReference type="EMBL" id="KAG2944816.1"/>
    </source>
</evidence>
<organism evidence="1 2">
    <name type="scientific">Phytophthora cactorum</name>
    <dbReference type="NCBI Taxonomy" id="29920"/>
    <lineage>
        <taxon>Eukaryota</taxon>
        <taxon>Sar</taxon>
        <taxon>Stramenopiles</taxon>
        <taxon>Oomycota</taxon>
        <taxon>Peronosporomycetes</taxon>
        <taxon>Peronosporales</taxon>
        <taxon>Peronosporaceae</taxon>
        <taxon>Phytophthora</taxon>
    </lineage>
</organism>
<dbReference type="EMBL" id="RCMK01000196">
    <property type="protein sequence ID" value="KAG2944816.1"/>
    <property type="molecule type" value="Genomic_DNA"/>
</dbReference>
<dbReference type="AlphaFoldDB" id="A0A8T1DW45"/>
<protein>
    <submittedName>
        <fullName evidence="1">Uncharacterized protein</fullName>
    </submittedName>
</protein>
<dbReference type="VEuPathDB" id="FungiDB:PC110_g8538"/>
<accession>A0A8T1DW45</accession>
<comment type="caution">
    <text evidence="1">The sequence shown here is derived from an EMBL/GenBank/DDBJ whole genome shotgun (WGS) entry which is preliminary data.</text>
</comment>